<feature type="domain" description="SCP" evidence="12">
    <location>
        <begin position="26"/>
        <end position="168"/>
    </location>
</feature>
<evidence type="ECO:0000256" key="7">
    <source>
        <dbReference type="ARBA" id="ARBA00058129"/>
    </source>
</evidence>
<dbReference type="SMART" id="SM00198">
    <property type="entry name" value="SCP"/>
    <property type="match status" value="1"/>
</dbReference>
<name>A0A8J0U688_XENLA</name>
<dbReference type="GO" id="GO:0005615">
    <property type="term" value="C:extracellular space"/>
    <property type="evidence" value="ECO:0000318"/>
    <property type="project" value="GO_Central"/>
</dbReference>
<accession>A0A8J0U688</accession>
<keyword evidence="4" id="KW-0646">Protease inhibitor</keyword>
<comment type="similarity">
    <text evidence="2">Belongs to the CRISP family.</text>
</comment>
<feature type="compositionally biased region" description="Polar residues" evidence="10">
    <location>
        <begin position="350"/>
        <end position="361"/>
    </location>
</feature>
<evidence type="ECO:0000256" key="11">
    <source>
        <dbReference type="SAM" id="SignalP"/>
    </source>
</evidence>
<dbReference type="RefSeq" id="XP_018097054.2">
    <property type="nucleotide sequence ID" value="XM_018241565.2"/>
</dbReference>
<evidence type="ECO:0000259" key="12">
    <source>
        <dbReference type="SMART" id="SM00198"/>
    </source>
</evidence>
<evidence type="ECO:0000256" key="3">
    <source>
        <dbReference type="ARBA" id="ARBA00022525"/>
    </source>
</evidence>
<keyword evidence="5 11" id="KW-0732">Signal</keyword>
<feature type="region of interest" description="Disordered" evidence="10">
    <location>
        <begin position="273"/>
        <end position="316"/>
    </location>
</feature>
<protein>
    <recommendedName>
        <fullName evidence="9">Peptidase inhibitor 16</fullName>
    </recommendedName>
</protein>
<evidence type="ECO:0000313" key="14">
    <source>
        <dbReference type="RefSeq" id="XP_018097054.2"/>
    </source>
</evidence>
<dbReference type="PRINTS" id="PR00837">
    <property type="entry name" value="V5TPXLIKE"/>
</dbReference>
<evidence type="ECO:0000313" key="13">
    <source>
        <dbReference type="Proteomes" id="UP000186698"/>
    </source>
</evidence>
<evidence type="ECO:0000256" key="9">
    <source>
        <dbReference type="ARBA" id="ARBA00074449"/>
    </source>
</evidence>
<dbReference type="InterPro" id="IPR035940">
    <property type="entry name" value="CAP_sf"/>
</dbReference>
<organism evidence="13 14">
    <name type="scientific">Xenopus laevis</name>
    <name type="common">African clawed frog</name>
    <dbReference type="NCBI Taxonomy" id="8355"/>
    <lineage>
        <taxon>Eukaryota</taxon>
        <taxon>Metazoa</taxon>
        <taxon>Chordata</taxon>
        <taxon>Craniata</taxon>
        <taxon>Vertebrata</taxon>
        <taxon>Euteleostomi</taxon>
        <taxon>Amphibia</taxon>
        <taxon>Batrachia</taxon>
        <taxon>Anura</taxon>
        <taxon>Pipoidea</taxon>
        <taxon>Pipidae</taxon>
        <taxon>Xenopodinae</taxon>
        <taxon>Xenopus</taxon>
        <taxon>Xenopus</taxon>
    </lineage>
</organism>
<evidence type="ECO:0000256" key="8">
    <source>
        <dbReference type="ARBA" id="ARBA00063504"/>
    </source>
</evidence>
<feature type="compositionally biased region" description="Polar residues" evidence="10">
    <location>
        <begin position="408"/>
        <end position="424"/>
    </location>
</feature>
<dbReference type="Proteomes" id="UP000186698">
    <property type="component" value="Chromosome 1L"/>
</dbReference>
<dbReference type="OrthoDB" id="337038at2759"/>
<proteinExistence type="inferred from homology"/>
<dbReference type="FunFam" id="3.40.33.10:FF:000011">
    <property type="entry name" value="Peptidase inhibitor 16"/>
    <property type="match status" value="1"/>
</dbReference>
<evidence type="ECO:0000256" key="2">
    <source>
        <dbReference type="ARBA" id="ARBA00009923"/>
    </source>
</evidence>
<keyword evidence="3" id="KW-0964">Secreted</keyword>
<evidence type="ECO:0000256" key="5">
    <source>
        <dbReference type="ARBA" id="ARBA00022729"/>
    </source>
</evidence>
<dbReference type="Gene3D" id="3.40.33.10">
    <property type="entry name" value="CAP"/>
    <property type="match status" value="1"/>
</dbReference>
<reference evidence="14" key="1">
    <citation type="submission" date="2025-08" db="UniProtKB">
        <authorList>
            <consortium name="RefSeq"/>
        </authorList>
    </citation>
    <scope>IDENTIFICATION</scope>
    <source>
        <strain evidence="14">J_2021</strain>
        <tissue evidence="14">Erythrocytes</tissue>
    </source>
</reference>
<feature type="compositionally biased region" description="Polar residues" evidence="10">
    <location>
        <begin position="273"/>
        <end position="293"/>
    </location>
</feature>
<feature type="compositionally biased region" description="Polar residues" evidence="10">
    <location>
        <begin position="300"/>
        <end position="309"/>
    </location>
</feature>
<dbReference type="PROSITE" id="PS01009">
    <property type="entry name" value="CRISP_1"/>
    <property type="match status" value="1"/>
</dbReference>
<feature type="region of interest" description="Disordered" evidence="10">
    <location>
        <begin position="393"/>
        <end position="441"/>
    </location>
</feature>
<evidence type="ECO:0000256" key="1">
    <source>
        <dbReference type="ARBA" id="ARBA00004613"/>
    </source>
</evidence>
<dbReference type="PROSITE" id="PS01010">
    <property type="entry name" value="CRISP_2"/>
    <property type="match status" value="1"/>
</dbReference>
<comment type="function">
    <text evidence="7">May inhibit cardiomyocyte growth.</text>
</comment>
<dbReference type="CDD" id="cd05559">
    <property type="entry name" value="CAP_PI16_HrTT-1"/>
    <property type="match status" value="1"/>
</dbReference>
<dbReference type="AlphaFoldDB" id="A0A8J0U688"/>
<gene>
    <name evidence="14" type="primary">LOC108704861</name>
</gene>
<feature type="chain" id="PRO_5035260377" description="Peptidase inhibitor 16" evidence="11">
    <location>
        <begin position="23"/>
        <end position="551"/>
    </location>
</feature>
<feature type="signal peptide" evidence="11">
    <location>
        <begin position="1"/>
        <end position="22"/>
    </location>
</feature>
<comment type="subunit">
    <text evidence="8">Interacts with PSP94/MSMB.</text>
</comment>
<dbReference type="Pfam" id="PF00188">
    <property type="entry name" value="CAP"/>
    <property type="match status" value="1"/>
</dbReference>
<dbReference type="KEGG" id="xla:108704861"/>
<dbReference type="InterPro" id="IPR014044">
    <property type="entry name" value="CAP_dom"/>
</dbReference>
<dbReference type="GeneID" id="108704861"/>
<keyword evidence="13" id="KW-1185">Reference proteome</keyword>
<evidence type="ECO:0000256" key="10">
    <source>
        <dbReference type="SAM" id="MobiDB-lite"/>
    </source>
</evidence>
<evidence type="ECO:0000256" key="4">
    <source>
        <dbReference type="ARBA" id="ARBA00022690"/>
    </source>
</evidence>
<dbReference type="GO" id="GO:0030414">
    <property type="term" value="F:peptidase inhibitor activity"/>
    <property type="evidence" value="ECO:0007669"/>
    <property type="project" value="UniProtKB-KW"/>
</dbReference>
<dbReference type="InterPro" id="IPR001283">
    <property type="entry name" value="CRISP-related"/>
</dbReference>
<feature type="region of interest" description="Disordered" evidence="10">
    <location>
        <begin position="343"/>
        <end position="367"/>
    </location>
</feature>
<dbReference type="InterPro" id="IPR018244">
    <property type="entry name" value="Allrgn_V5/Tpx1_CS"/>
</dbReference>
<dbReference type="SUPFAM" id="SSF55797">
    <property type="entry name" value="PR-1-like"/>
    <property type="match status" value="1"/>
</dbReference>
<comment type="subcellular location">
    <subcellularLocation>
        <location evidence="1">Secreted</location>
    </subcellularLocation>
</comment>
<keyword evidence="6" id="KW-0325">Glycoprotein</keyword>
<dbReference type="PANTHER" id="PTHR10334">
    <property type="entry name" value="CYSTEINE-RICH SECRETORY PROTEIN-RELATED"/>
    <property type="match status" value="1"/>
</dbReference>
<dbReference type="CTD" id="108704861"/>
<sequence>MRRLEMSSIRLVTLLVVKLCLALNDDEKRIILEKHNFYRSQTEPSASDMIKLTWDTALEKLAKSYAEKCIWEHNKDRGFIGENLFVMSGSSLDVVLGLDDWHKERDYYNFTTGTCQEGQMCGHYTQVVWAGTERVGCGQKFCEKLEGVDDENMYLLVCNYEPPGNFEGESPYKEGIRCSECPPDHVCLDSLCLKMKDMEKASTVVVDSSTATSTSLEGIYTEKTQTNPVEVMEYTSPTLPTQLMHNSRTKVFFTTTESSTSKKISEGIGISVASTQGSEDFRTTQKIQESDPTQLHRIGSTGSTQQGTSPYFVKGVSTSAQPPALSQLPLIPESSAKVLTEKTLPKSVHSAPQPTHGTLTSDKPLANKAITQPVVKKTEKQKDEPFQPLIKTLISSSQSNPKAKDNVSRSSASAGQSKTDQYKANSKAKITSRLGKPSTAQKRFYQSINSDKTHFDSSVYRPAKHRPNCPFPCVNQAMKFSVIFPLYMTNNVSPVGARDHKWWKIPNSSKNPSHKRPCKPTGYKRGMYSLYKPKQKSNWDSLENIIGSGKA</sequence>
<evidence type="ECO:0000256" key="6">
    <source>
        <dbReference type="ARBA" id="ARBA00023180"/>
    </source>
</evidence>